<gene>
    <name evidence="2" type="ORF">HKW66_Vig0177500</name>
</gene>
<sequence length="359" mass="41730">MSKSCSQMASSSSRCGKKVAHLLRNASPNGWISDDEERYKFGCYIKLFKVVPHKFLDVELFRRDGFIFQEWLVDVGLLKFVEMTDDCYPDLIQVFYRNLKVVDGVICSRVKDVNIKIDDEIWLSFTGLIMSHERNSEINQWTNKKKIYKEYLRCPTRLKVYKPYLLDGLKMEEKMCAFVLTWVILPGRCLRDRLTTADLFLVHAIKTRIPTNWVVVMSEHMIEIASSHGHIFPYGVFITRVLKHHQVDLTGENKIWCTESNEIGKATLRHNGLKKTKDGWVFKDVDETPSTFTPQTEFERFVVDQFRMLSTRISKVEKSLIMIHKKSDEDNALITPLASESDDEDDTIEDESMETSDSD</sequence>
<protein>
    <submittedName>
        <fullName evidence="2">Uncharacterized protein</fullName>
    </submittedName>
</protein>
<evidence type="ECO:0000256" key="1">
    <source>
        <dbReference type="SAM" id="MobiDB-lite"/>
    </source>
</evidence>
<accession>A0A8T0JY78</accession>
<proteinExistence type="predicted"/>
<evidence type="ECO:0000313" key="2">
    <source>
        <dbReference type="EMBL" id="KAG2389677.1"/>
    </source>
</evidence>
<evidence type="ECO:0000313" key="3">
    <source>
        <dbReference type="Proteomes" id="UP000743370"/>
    </source>
</evidence>
<organism evidence="2 3">
    <name type="scientific">Phaseolus angularis</name>
    <name type="common">Azuki bean</name>
    <name type="synonym">Vigna angularis</name>
    <dbReference type="NCBI Taxonomy" id="3914"/>
    <lineage>
        <taxon>Eukaryota</taxon>
        <taxon>Viridiplantae</taxon>
        <taxon>Streptophyta</taxon>
        <taxon>Embryophyta</taxon>
        <taxon>Tracheophyta</taxon>
        <taxon>Spermatophyta</taxon>
        <taxon>Magnoliopsida</taxon>
        <taxon>eudicotyledons</taxon>
        <taxon>Gunneridae</taxon>
        <taxon>Pentapetalae</taxon>
        <taxon>rosids</taxon>
        <taxon>fabids</taxon>
        <taxon>Fabales</taxon>
        <taxon>Fabaceae</taxon>
        <taxon>Papilionoideae</taxon>
        <taxon>50 kb inversion clade</taxon>
        <taxon>NPAAA clade</taxon>
        <taxon>indigoferoid/millettioid clade</taxon>
        <taxon>Phaseoleae</taxon>
        <taxon>Vigna</taxon>
    </lineage>
</organism>
<name>A0A8T0JY78_PHAAN</name>
<dbReference type="Proteomes" id="UP000743370">
    <property type="component" value="Unassembled WGS sequence"/>
</dbReference>
<dbReference type="EMBL" id="JABFOF010000007">
    <property type="protein sequence ID" value="KAG2389677.1"/>
    <property type="molecule type" value="Genomic_DNA"/>
</dbReference>
<feature type="compositionally biased region" description="Acidic residues" evidence="1">
    <location>
        <begin position="340"/>
        <end position="359"/>
    </location>
</feature>
<comment type="caution">
    <text evidence="2">The sequence shown here is derived from an EMBL/GenBank/DDBJ whole genome shotgun (WGS) entry which is preliminary data.</text>
</comment>
<feature type="region of interest" description="Disordered" evidence="1">
    <location>
        <begin position="332"/>
        <end position="359"/>
    </location>
</feature>
<dbReference type="AlphaFoldDB" id="A0A8T0JY78"/>
<reference evidence="2 3" key="1">
    <citation type="submission" date="2020-05" db="EMBL/GenBank/DDBJ databases">
        <title>Vigna angularis (adzuki bean) Var. LongXiaoDou No. 4 denovo assembly.</title>
        <authorList>
            <person name="Xiang H."/>
        </authorList>
    </citation>
    <scope>NUCLEOTIDE SEQUENCE [LARGE SCALE GENOMIC DNA]</scope>
    <source>
        <tissue evidence="2">Leaf</tissue>
    </source>
</reference>